<evidence type="ECO:0000313" key="3">
    <source>
        <dbReference type="Proteomes" id="UP001152797"/>
    </source>
</evidence>
<gene>
    <name evidence="1" type="ORF">C1SCF055_LOCUS31600</name>
</gene>
<dbReference type="Proteomes" id="UP001152797">
    <property type="component" value="Unassembled WGS sequence"/>
</dbReference>
<dbReference type="EMBL" id="CAMXCT030003723">
    <property type="protein sequence ID" value="CAL4793227.1"/>
    <property type="molecule type" value="Genomic_DNA"/>
</dbReference>
<evidence type="ECO:0000313" key="2">
    <source>
        <dbReference type="EMBL" id="CAL1159290.1"/>
    </source>
</evidence>
<dbReference type="AlphaFoldDB" id="A0A9P1D8Y0"/>
<keyword evidence="3" id="KW-1185">Reference proteome</keyword>
<accession>A0A9P1D8Y0</accession>
<dbReference type="EMBL" id="CAMXCT010003723">
    <property type="protein sequence ID" value="CAI4005915.1"/>
    <property type="molecule type" value="Genomic_DNA"/>
</dbReference>
<reference evidence="2" key="2">
    <citation type="submission" date="2024-04" db="EMBL/GenBank/DDBJ databases">
        <authorList>
            <person name="Chen Y."/>
            <person name="Shah S."/>
            <person name="Dougan E. K."/>
            <person name="Thang M."/>
            <person name="Chan C."/>
        </authorList>
    </citation>
    <scope>NUCLEOTIDE SEQUENCE [LARGE SCALE GENOMIC DNA]</scope>
</reference>
<sequence>MERGDIQPSSLVIKVSKAIGKRLAKLGVHQERLASPINETQGKLLDKVKNLTKDLTEKDEKIGELYSAGLVNGFNKG</sequence>
<proteinExistence type="predicted"/>
<evidence type="ECO:0000313" key="1">
    <source>
        <dbReference type="EMBL" id="CAI4005915.1"/>
    </source>
</evidence>
<reference evidence="1" key="1">
    <citation type="submission" date="2022-10" db="EMBL/GenBank/DDBJ databases">
        <authorList>
            <person name="Chen Y."/>
            <person name="Dougan E. K."/>
            <person name="Chan C."/>
            <person name="Rhodes N."/>
            <person name="Thang M."/>
        </authorList>
    </citation>
    <scope>NUCLEOTIDE SEQUENCE</scope>
</reference>
<comment type="caution">
    <text evidence="1">The sequence shown here is derived from an EMBL/GenBank/DDBJ whole genome shotgun (WGS) entry which is preliminary data.</text>
</comment>
<protein>
    <submittedName>
        <fullName evidence="1">Uncharacterized protein</fullName>
    </submittedName>
</protein>
<organism evidence="1">
    <name type="scientific">Cladocopium goreaui</name>
    <dbReference type="NCBI Taxonomy" id="2562237"/>
    <lineage>
        <taxon>Eukaryota</taxon>
        <taxon>Sar</taxon>
        <taxon>Alveolata</taxon>
        <taxon>Dinophyceae</taxon>
        <taxon>Suessiales</taxon>
        <taxon>Symbiodiniaceae</taxon>
        <taxon>Cladocopium</taxon>
    </lineage>
</organism>
<name>A0A9P1D8Y0_9DINO</name>
<dbReference type="OrthoDB" id="442936at2759"/>
<dbReference type="EMBL" id="CAMXCT020003723">
    <property type="protein sequence ID" value="CAL1159290.1"/>
    <property type="molecule type" value="Genomic_DNA"/>
</dbReference>